<feature type="domain" description="BppU N-terminal" evidence="1">
    <location>
        <begin position="23"/>
        <end position="159"/>
    </location>
</feature>
<dbReference type="InterPro" id="IPR049304">
    <property type="entry name" value="Gly_rich_dom"/>
</dbReference>
<dbReference type="InterPro" id="IPR018913">
    <property type="entry name" value="BppU_N"/>
</dbReference>
<evidence type="ECO:0000259" key="2">
    <source>
        <dbReference type="Pfam" id="PF21722"/>
    </source>
</evidence>
<dbReference type="Gene3D" id="2.60.40.3350">
    <property type="match status" value="1"/>
</dbReference>
<proteinExistence type="predicted"/>
<dbReference type="Pfam" id="PF10651">
    <property type="entry name" value="BppU_N"/>
    <property type="match status" value="1"/>
</dbReference>
<accession>A0A8S5UDZ1</accession>
<evidence type="ECO:0000259" key="1">
    <source>
        <dbReference type="Pfam" id="PF10651"/>
    </source>
</evidence>
<dbReference type="EMBL" id="BK016069">
    <property type="protein sequence ID" value="DAF92618.1"/>
    <property type="molecule type" value="Genomic_DNA"/>
</dbReference>
<sequence>MKRMCFFDADFLEGVGKMAKTYNRLELDVNKKPNSIGIRPVQNDTKSRYLDVCLYENGVAINLTGEQVRITFRKADGSTFFNQGEVTDATAGRCQFALTNEILSEAKAVEAQISVWNAGGQILSTQVFEIYVTAAIPWTDAVESENEYGVLVVLFQEIQDALDTMHKIATTFGEPGDKAAEYGVDTFWGILEMLAQRGDVESALQNKIKTYLNSTVGTSAFQPLDKMLPPHGVQTFTEDGTFTVPDGVTKIWITAFGGGGGGKTGGAGGQGGDRVIKKAYSVTPKTNIPITIGVGGEENNDGGATVIGNIVTLAGGGRGGASKYHVGSLGGDSGTSGWDSPVANGGYGGSAGYYSDSIYAGGGGGGGGYGRGGGGGYGQGSGGLHAGSGGNGGIGAGGGGGGDARSGGSYHGKGGKGGDGIVIIEW</sequence>
<evidence type="ECO:0000313" key="3">
    <source>
        <dbReference type="EMBL" id="DAF92618.1"/>
    </source>
</evidence>
<reference evidence="3" key="1">
    <citation type="journal article" date="2021" name="Proc. Natl. Acad. Sci. U.S.A.">
        <title>A Catalog of Tens of Thousands of Viruses from Human Metagenomes Reveals Hidden Associations with Chronic Diseases.</title>
        <authorList>
            <person name="Tisza M.J."/>
            <person name="Buck C.B."/>
        </authorList>
    </citation>
    <scope>NUCLEOTIDE SEQUENCE</scope>
    <source>
        <strain evidence="3">Cti0B23</strain>
    </source>
</reference>
<feature type="domain" description="Glycine-rich" evidence="2">
    <location>
        <begin position="239"/>
        <end position="426"/>
    </location>
</feature>
<name>A0A8S5UDZ1_9CAUD</name>
<dbReference type="Pfam" id="PF21722">
    <property type="entry name" value="Gly_rich_2"/>
    <property type="match status" value="1"/>
</dbReference>
<organism evidence="3">
    <name type="scientific">Siphoviridae sp. cti0B23</name>
    <dbReference type="NCBI Taxonomy" id="2825619"/>
    <lineage>
        <taxon>Viruses</taxon>
        <taxon>Duplodnaviria</taxon>
        <taxon>Heunggongvirae</taxon>
        <taxon>Uroviricota</taxon>
        <taxon>Caudoviricetes</taxon>
    </lineage>
</organism>
<protein>
    <submittedName>
        <fullName evidence="3">Baseplate component</fullName>
    </submittedName>
</protein>